<dbReference type="SUPFAM" id="SSF53756">
    <property type="entry name" value="UDP-Glycosyltransferase/glycogen phosphorylase"/>
    <property type="match status" value="2"/>
</dbReference>
<dbReference type="AlphaFoldDB" id="A0A4R2KJC7"/>
<feature type="domain" description="Glycosyl transferase family 1" evidence="1">
    <location>
        <begin position="230"/>
        <end position="375"/>
    </location>
</feature>
<reference evidence="2 3" key="1">
    <citation type="submission" date="2019-03" db="EMBL/GenBank/DDBJ databases">
        <title>Genomic Encyclopedia of Type Strains, Phase IV (KMG-IV): sequencing the most valuable type-strain genomes for metagenomic binning, comparative biology and taxonomic classification.</title>
        <authorList>
            <person name="Goeker M."/>
        </authorList>
    </citation>
    <scope>NUCLEOTIDE SEQUENCE [LARGE SCALE GENOMIC DNA]</scope>
    <source>
        <strain evidence="2 3">DSM 23344</strain>
    </source>
</reference>
<evidence type="ECO:0000259" key="1">
    <source>
        <dbReference type="Pfam" id="PF00534"/>
    </source>
</evidence>
<dbReference type="PANTHER" id="PTHR12526:SF635">
    <property type="entry name" value="GLYCOSYL TRANSFERASE GROUP 1"/>
    <property type="match status" value="1"/>
</dbReference>
<evidence type="ECO:0000313" key="3">
    <source>
        <dbReference type="Proteomes" id="UP000294980"/>
    </source>
</evidence>
<dbReference type="EMBL" id="SLWX01000015">
    <property type="protein sequence ID" value="TCO73753.1"/>
    <property type="molecule type" value="Genomic_DNA"/>
</dbReference>
<keyword evidence="3" id="KW-1185">Reference proteome</keyword>
<organism evidence="2 3">
    <name type="scientific">Chromatocurvus halotolerans</name>
    <dbReference type="NCBI Taxonomy" id="1132028"/>
    <lineage>
        <taxon>Bacteria</taxon>
        <taxon>Pseudomonadati</taxon>
        <taxon>Pseudomonadota</taxon>
        <taxon>Gammaproteobacteria</taxon>
        <taxon>Cellvibrionales</taxon>
        <taxon>Halieaceae</taxon>
        <taxon>Chromatocurvus</taxon>
    </lineage>
</organism>
<protein>
    <submittedName>
        <fullName evidence="2">Glycosyltransferase involved in cell wall biosynthesis</fullName>
    </submittedName>
</protein>
<sequence length="794" mass="85190">MKIALVAPSPVPFAIGGAENLWASWLAAFNAAPGVQADLIKLPSPEADFWSIIDSYRQFCELDLQHFDRVISTKYPAWMVAHPDHHVYLQHTLRGLYDSWPADLSPEVPAADAAPVAALLSLLARARGSRDALPDIFASLAALRAARETLPLELFTLPGALLRQVVHTLDSIGLARQAVRRYAAISHEVAARPAYFPPEVDRESEVEVWHHPTLTRPPPDPDMRLPAGAIFTASRLDAPKRLDLIIRAYQQSDLGQPLVIAGEGPQRAELEALAEQGCDVRLLGRLDDAALAAAYRQAAFVVFVPQREDYGLITLEALQAGRPVLTCSDSGGVLELVRDGENGLVSAPEPAALAGAMRRLATEPGLQARLARSAKGSVAHIQWPPLVKAFTGCPRRLLVVNTFSALPAMSGGQLRLFHLYSELARLADVHLVNLDHNATEAQTRWLAPGLRETRVPMSAEHRACERALSARLGASSVDMAAALHPELSPEWLTAIARAADTADMVILSHPYGWPALQACDVSLPTVYEAHNVEADLKASLFTADAPELAAVRRIEGSCARTAQAVVCCSVQDAARMQELYDLPQCPEVVANGVAAHSYTAPETASREALRERLGLAPAQSLAVFVGSLHGPNVEAALALPALARACPDTVICLIGSVCEAPELGDLAPLPGNLWRTGRVSHAELRVWLAAADVGLNPVRSGSGTNLKLLEYAAAGLPILSTPFGGRGGLLRADEHFMTAEPEGFADALRTLLAAPAAPERSARADAARRQARGAGDWRHIAKSFWRVLEPVLCD</sequence>
<dbReference type="CDD" id="cd03801">
    <property type="entry name" value="GT4_PimA-like"/>
    <property type="match status" value="2"/>
</dbReference>
<dbReference type="Proteomes" id="UP000294980">
    <property type="component" value="Unassembled WGS sequence"/>
</dbReference>
<dbReference type="Gene3D" id="3.40.50.2000">
    <property type="entry name" value="Glycogen Phosphorylase B"/>
    <property type="match status" value="3"/>
</dbReference>
<name>A0A4R2KJC7_9GAMM</name>
<dbReference type="InterPro" id="IPR001296">
    <property type="entry name" value="Glyco_trans_1"/>
</dbReference>
<dbReference type="RefSeq" id="WP_117319326.1">
    <property type="nucleotide sequence ID" value="NZ_QQSW01000024.1"/>
</dbReference>
<accession>A0A4R2KJC7</accession>
<keyword evidence="2" id="KW-0808">Transferase</keyword>
<dbReference type="Pfam" id="PF13692">
    <property type="entry name" value="Glyco_trans_1_4"/>
    <property type="match status" value="1"/>
</dbReference>
<dbReference type="GO" id="GO:1901135">
    <property type="term" value="P:carbohydrate derivative metabolic process"/>
    <property type="evidence" value="ECO:0007669"/>
    <property type="project" value="UniProtKB-ARBA"/>
</dbReference>
<gene>
    <name evidence="2" type="ORF">EV688_11570</name>
</gene>
<proteinExistence type="predicted"/>
<dbReference type="Pfam" id="PF00534">
    <property type="entry name" value="Glycos_transf_1"/>
    <property type="match status" value="1"/>
</dbReference>
<comment type="caution">
    <text evidence="2">The sequence shown here is derived from an EMBL/GenBank/DDBJ whole genome shotgun (WGS) entry which is preliminary data.</text>
</comment>
<dbReference type="OrthoDB" id="9802524at2"/>
<evidence type="ECO:0000313" key="2">
    <source>
        <dbReference type="EMBL" id="TCO73753.1"/>
    </source>
</evidence>
<dbReference type="GO" id="GO:0016757">
    <property type="term" value="F:glycosyltransferase activity"/>
    <property type="evidence" value="ECO:0007669"/>
    <property type="project" value="InterPro"/>
</dbReference>
<dbReference type="PANTHER" id="PTHR12526">
    <property type="entry name" value="GLYCOSYLTRANSFERASE"/>
    <property type="match status" value="1"/>
</dbReference>